<sequence length="154" mass="15434">MNTRDAHVDTFEEWPRSTPGRTVVAGLGCGALGGAVVGALSLLGEEGFPLASALFHGGVFGCLVGVVVGGVTGAVAGALAAPLTRTRPRAARVALVLTCGALVGWAGWFTWPPQAWASRAAMSIGVGAAAAAVAWTLGPWCLAPRTRPGASSTR</sequence>
<gene>
    <name evidence="2" type="ORF">FHR75_004321</name>
</gene>
<dbReference type="Proteomes" id="UP000533269">
    <property type="component" value="Unassembled WGS sequence"/>
</dbReference>
<keyword evidence="1" id="KW-1133">Transmembrane helix</keyword>
<reference evidence="2 3" key="1">
    <citation type="submission" date="2020-08" db="EMBL/GenBank/DDBJ databases">
        <title>The Agave Microbiome: Exploring the role of microbial communities in plant adaptations to desert environments.</title>
        <authorList>
            <person name="Partida-Martinez L.P."/>
        </authorList>
    </citation>
    <scope>NUCLEOTIDE SEQUENCE [LARGE SCALE GENOMIC DNA]</scope>
    <source>
        <strain evidence="2 3">AS2.23</strain>
    </source>
</reference>
<feature type="transmembrane region" description="Helical" evidence="1">
    <location>
        <begin position="117"/>
        <end position="137"/>
    </location>
</feature>
<name>A0A7W4TQZ9_KINRA</name>
<feature type="transmembrane region" description="Helical" evidence="1">
    <location>
        <begin position="55"/>
        <end position="81"/>
    </location>
</feature>
<dbReference type="RefSeq" id="WP_183393081.1">
    <property type="nucleotide sequence ID" value="NZ_JACHVY010000008.1"/>
</dbReference>
<protein>
    <submittedName>
        <fullName evidence="2">Uncharacterized protein</fullName>
    </submittedName>
</protein>
<evidence type="ECO:0000313" key="2">
    <source>
        <dbReference type="EMBL" id="MBB2903479.1"/>
    </source>
</evidence>
<comment type="caution">
    <text evidence="2">The sequence shown here is derived from an EMBL/GenBank/DDBJ whole genome shotgun (WGS) entry which is preliminary data.</text>
</comment>
<evidence type="ECO:0000313" key="3">
    <source>
        <dbReference type="Proteomes" id="UP000533269"/>
    </source>
</evidence>
<keyword evidence="1" id="KW-0812">Transmembrane</keyword>
<evidence type="ECO:0000256" key="1">
    <source>
        <dbReference type="SAM" id="Phobius"/>
    </source>
</evidence>
<proteinExistence type="predicted"/>
<feature type="transmembrane region" description="Helical" evidence="1">
    <location>
        <begin position="23"/>
        <end position="43"/>
    </location>
</feature>
<accession>A0A7W4TQZ9</accession>
<feature type="transmembrane region" description="Helical" evidence="1">
    <location>
        <begin position="93"/>
        <end position="111"/>
    </location>
</feature>
<dbReference type="AlphaFoldDB" id="A0A7W4TQZ9"/>
<keyword evidence="1" id="KW-0472">Membrane</keyword>
<reference evidence="2 3" key="2">
    <citation type="submission" date="2020-08" db="EMBL/GenBank/DDBJ databases">
        <authorList>
            <person name="Partida-Martinez L."/>
            <person name="Huntemann M."/>
            <person name="Clum A."/>
            <person name="Wang J."/>
            <person name="Palaniappan K."/>
            <person name="Ritter S."/>
            <person name="Chen I.-M."/>
            <person name="Stamatis D."/>
            <person name="Reddy T."/>
            <person name="O'Malley R."/>
            <person name="Daum C."/>
            <person name="Shapiro N."/>
            <person name="Ivanova N."/>
            <person name="Kyrpides N."/>
            <person name="Woyke T."/>
        </authorList>
    </citation>
    <scope>NUCLEOTIDE SEQUENCE [LARGE SCALE GENOMIC DNA]</scope>
    <source>
        <strain evidence="2 3">AS2.23</strain>
    </source>
</reference>
<dbReference type="EMBL" id="JACHVY010000008">
    <property type="protein sequence ID" value="MBB2903479.1"/>
    <property type="molecule type" value="Genomic_DNA"/>
</dbReference>
<organism evidence="2 3">
    <name type="scientific">Kineococcus radiotolerans</name>
    <dbReference type="NCBI Taxonomy" id="131568"/>
    <lineage>
        <taxon>Bacteria</taxon>
        <taxon>Bacillati</taxon>
        <taxon>Actinomycetota</taxon>
        <taxon>Actinomycetes</taxon>
        <taxon>Kineosporiales</taxon>
        <taxon>Kineosporiaceae</taxon>
        <taxon>Kineococcus</taxon>
    </lineage>
</organism>